<gene>
    <name evidence="3" type="ORF">WN944_019742</name>
</gene>
<evidence type="ECO:0000313" key="3">
    <source>
        <dbReference type="EMBL" id="KAK9188341.1"/>
    </source>
</evidence>
<sequence length="1131" mass="126499">MKLTTRNLLLVALIFGLSSSITDCKEEENGVGEWQILSKHNFSSQIQLHSHILLIVTVPWSGESRSLMKELSRLVTDRQDEFSSLKLMIVYRNTDKLLAGAIGADGEGVTVVYYHHSVAYKYRGKLHARNILYSVNPYLSVSPDELPLKELNSPEELKDFTESTDKALILFEFCGWTRKLLAKGKNNGTDNGINLQVLYLFVSGTDRNVFVGNHFGLGFDKGKDRGQVSGRQDHKKENGEMKCGIESGFSGIPWIDQFNLVNANDTHETEKAATGIGLSCNFEELERFELFFSKFVNAAREFFLPPERHSFGLVSNRSLLQDLGVEDSESWLAMLKFAGCPSCSKILKEGNDLKSVLQMDNGIVSELDVDGQDLDTVLPAKKPSILLFVDRSSSSSETRRKSKETLDNFRVLAQQYLIPHQIGQETKDHPGRPSVQANQVLSTSGHPRLKLSPRAQKLKFHDKMSIMVLDEGKHISLDSIATDSQGNSLQEILEYLLQKRKGAKLSSVAKEVGFRLLSDDIDIKIADEPSTSQTEFQPNQVSTTPSEEGLITVNVDLDKDQSPHGASIPAVERKENSKSSDMSSHHDDEQKVSVDTKEQYQKVSVDTKEQLIPEASDQYYLGHDLTTAKDVKVGEKSSSQISMSGDPQLEFQGFRGSFFFNDGNYRLLGALTGGSTIPSLAIVDPISNQHYVASKEATFNYSSMADFLHGFLNGTLLPYQRSESILQISREATHPPFVNMDFHEVDSIPRVTVHSFSDLVGLNQSDNENAFSAWNEDVVVLFSSSWCGFCQRMELVVREVFRAVKGYMKSLKNGYKNGQRDLNGEYLKNINFKLPRIYLMDCTLNDCSLILKSMTQREVYPALVLFPAERKNAISFKGDISVADVIKFIADHGNNSHDLLNENGIIWTLPEKEGRYQNLFEDPSPTIGNKEASVTEEGLHEVILKSETSKAAERDSWTKSHTSKSLHETAHGVVAGSILIATDKLLGVHPFENSKILIVKADQSVGFQGLIFNKHIGWDSLQELEKGLDFLKEAPLSFGGPLIKHRMPLVSLTRRVTKSQYPEIVPGVYFLDQSATVNEIEELKSGNHSIVDYWFFLGFSGWGWDQLFHEIAQGAWTTGEDRMGHLDWPSD</sequence>
<dbReference type="Gene3D" id="3.40.1740.10">
    <property type="entry name" value="VC0467-like"/>
    <property type="match status" value="1"/>
</dbReference>
<evidence type="ECO:0000313" key="4">
    <source>
        <dbReference type="Proteomes" id="UP001428341"/>
    </source>
</evidence>
<dbReference type="PANTHER" id="PTHR31984:SF12">
    <property type="entry name" value="THIOREDOXIN DOMAIN-CONTAINING PROTEIN"/>
    <property type="match status" value="1"/>
</dbReference>
<feature type="signal peptide" evidence="2">
    <location>
        <begin position="1"/>
        <end position="24"/>
    </location>
</feature>
<accession>A0AAP0LWS8</accession>
<proteinExistence type="predicted"/>
<evidence type="ECO:0008006" key="5">
    <source>
        <dbReference type="Google" id="ProtNLM"/>
    </source>
</evidence>
<keyword evidence="4" id="KW-1185">Reference proteome</keyword>
<feature type="chain" id="PRO_5043015747" description="Thioredoxin domain-containing protein" evidence="2">
    <location>
        <begin position="25"/>
        <end position="1131"/>
    </location>
</feature>
<reference evidence="3 4" key="1">
    <citation type="submission" date="2024-05" db="EMBL/GenBank/DDBJ databases">
        <title>Haplotype-resolved chromosome-level genome assembly of Huyou (Citrus changshanensis).</title>
        <authorList>
            <person name="Miao C."/>
            <person name="Chen W."/>
            <person name="Wu Y."/>
            <person name="Wang L."/>
            <person name="Zhao S."/>
            <person name="Grierson D."/>
            <person name="Xu C."/>
            <person name="Chen K."/>
        </authorList>
    </citation>
    <scope>NUCLEOTIDE SEQUENCE [LARGE SCALE GENOMIC DNA]</scope>
    <source>
        <strain evidence="3">01-14</strain>
        <tissue evidence="3">Leaf</tissue>
    </source>
</reference>
<dbReference type="EMBL" id="JBCGBO010000007">
    <property type="protein sequence ID" value="KAK9188341.1"/>
    <property type="molecule type" value="Genomic_DNA"/>
</dbReference>
<name>A0AAP0LWS8_9ROSI</name>
<comment type="caution">
    <text evidence="3">The sequence shown here is derived from an EMBL/GenBank/DDBJ whole genome shotgun (WGS) entry which is preliminary data.</text>
</comment>
<protein>
    <recommendedName>
        <fullName evidence="5">Thioredoxin domain-containing protein</fullName>
    </recommendedName>
</protein>
<dbReference type="Gene3D" id="3.40.30.10">
    <property type="entry name" value="Glutaredoxin"/>
    <property type="match status" value="1"/>
</dbReference>
<evidence type="ECO:0000256" key="1">
    <source>
        <dbReference type="SAM" id="MobiDB-lite"/>
    </source>
</evidence>
<dbReference type="SUPFAM" id="SSF143456">
    <property type="entry name" value="VC0467-like"/>
    <property type="match status" value="1"/>
</dbReference>
<dbReference type="Pfam" id="PF02622">
    <property type="entry name" value="DUF179"/>
    <property type="match status" value="1"/>
</dbReference>
<organism evidence="3 4">
    <name type="scientific">Citrus x changshan-huyou</name>
    <dbReference type="NCBI Taxonomy" id="2935761"/>
    <lineage>
        <taxon>Eukaryota</taxon>
        <taxon>Viridiplantae</taxon>
        <taxon>Streptophyta</taxon>
        <taxon>Embryophyta</taxon>
        <taxon>Tracheophyta</taxon>
        <taxon>Spermatophyta</taxon>
        <taxon>Magnoliopsida</taxon>
        <taxon>eudicotyledons</taxon>
        <taxon>Gunneridae</taxon>
        <taxon>Pentapetalae</taxon>
        <taxon>rosids</taxon>
        <taxon>malvids</taxon>
        <taxon>Sapindales</taxon>
        <taxon>Rutaceae</taxon>
        <taxon>Aurantioideae</taxon>
        <taxon>Citrus</taxon>
    </lineage>
</organism>
<feature type="region of interest" description="Disordered" evidence="1">
    <location>
        <begin position="528"/>
        <end position="604"/>
    </location>
</feature>
<dbReference type="PANTHER" id="PTHR31984">
    <property type="entry name" value="TRANSPORTER, PUTATIVE (DUF179)-RELATED"/>
    <property type="match status" value="1"/>
</dbReference>
<evidence type="ECO:0000256" key="2">
    <source>
        <dbReference type="SAM" id="SignalP"/>
    </source>
</evidence>
<dbReference type="AlphaFoldDB" id="A0AAP0LWS8"/>
<dbReference type="InterPro" id="IPR036249">
    <property type="entry name" value="Thioredoxin-like_sf"/>
</dbReference>
<keyword evidence="2" id="KW-0732">Signal</keyword>
<dbReference type="SUPFAM" id="SSF52833">
    <property type="entry name" value="Thioredoxin-like"/>
    <property type="match status" value="1"/>
</dbReference>
<feature type="compositionally biased region" description="Polar residues" evidence="1">
    <location>
        <begin position="529"/>
        <end position="546"/>
    </location>
</feature>
<dbReference type="Proteomes" id="UP001428341">
    <property type="component" value="Unassembled WGS sequence"/>
</dbReference>
<feature type="compositionally biased region" description="Basic and acidic residues" evidence="1">
    <location>
        <begin position="571"/>
        <end position="604"/>
    </location>
</feature>
<dbReference type="InterPro" id="IPR003774">
    <property type="entry name" value="AlgH-like"/>
</dbReference>